<dbReference type="Pfam" id="PF00077">
    <property type="entry name" value="RVP"/>
    <property type="match status" value="1"/>
</dbReference>
<feature type="region of interest" description="Disordered" evidence="2">
    <location>
        <begin position="159"/>
        <end position="179"/>
    </location>
</feature>
<evidence type="ECO:0000313" key="4">
    <source>
        <dbReference type="EMBL" id="CAD1566331.1"/>
    </source>
</evidence>
<feature type="domain" description="Retropepsins" evidence="3">
    <location>
        <begin position="49"/>
        <end position="129"/>
    </location>
</feature>
<evidence type="ECO:0000256" key="2">
    <source>
        <dbReference type="SAM" id="MobiDB-lite"/>
    </source>
</evidence>
<dbReference type="SUPFAM" id="SSF50630">
    <property type="entry name" value="Acid proteases"/>
    <property type="match status" value="1"/>
</dbReference>
<dbReference type="GO" id="GO:0016787">
    <property type="term" value="F:hydrolase activity"/>
    <property type="evidence" value="ECO:0007669"/>
    <property type="project" value="UniProtKB-KW"/>
</dbReference>
<evidence type="ECO:0000259" key="3">
    <source>
        <dbReference type="Pfam" id="PF00077"/>
    </source>
</evidence>
<accession>A0A6V7KTS6</accession>
<name>A0A6V7KTS6_9HYME</name>
<proteinExistence type="predicted"/>
<reference evidence="4" key="1">
    <citation type="submission" date="2020-07" db="EMBL/GenBank/DDBJ databases">
        <authorList>
            <person name="Ferguson B K."/>
        </authorList>
    </citation>
    <scope>NUCLEOTIDE SEQUENCE</scope>
    <source>
        <strain evidence="4">L06</strain>
    </source>
</reference>
<dbReference type="InterPro" id="IPR018061">
    <property type="entry name" value="Retropepsins"/>
</dbReference>
<evidence type="ECO:0000256" key="1">
    <source>
        <dbReference type="ARBA" id="ARBA00022801"/>
    </source>
</evidence>
<sequence length="209" mass="22959">MSYKVTGDSAKLTERVSQPSEVQQVICSAESGELRNHVFLEAQELEGRASLLVDTGAAVSVIKIGKLKPGLMISSQTILLHGITRQEMETLGKVIIFLCNGPERLGHEFHVVQNDFLCVDGILGSDFLEARYFGAKMDIGKYLLSNGVQWKLHRAPIPVQGNSDSDEAEDTEVESSASSMVGASHLSEIGSFRFGIRIRVAELRIQQLW</sequence>
<gene>
    <name evidence="4" type="ORF">BBRV_LOCUS85963</name>
</gene>
<dbReference type="EMBL" id="CADCXW020000291">
    <property type="protein sequence ID" value="CAD1566331.1"/>
    <property type="molecule type" value="Genomic_DNA"/>
</dbReference>
<dbReference type="InterPro" id="IPR021109">
    <property type="entry name" value="Peptidase_aspartic_dom_sf"/>
</dbReference>
<keyword evidence="1" id="KW-0378">Hydrolase</keyword>
<dbReference type="AlphaFoldDB" id="A0A6V7KTS6"/>
<organism evidence="4">
    <name type="scientific">Bracon brevicornis</name>
    <dbReference type="NCBI Taxonomy" id="1563983"/>
    <lineage>
        <taxon>Eukaryota</taxon>
        <taxon>Metazoa</taxon>
        <taxon>Ecdysozoa</taxon>
        <taxon>Arthropoda</taxon>
        <taxon>Hexapoda</taxon>
        <taxon>Insecta</taxon>
        <taxon>Pterygota</taxon>
        <taxon>Neoptera</taxon>
        <taxon>Endopterygota</taxon>
        <taxon>Hymenoptera</taxon>
        <taxon>Apocrita</taxon>
        <taxon>Ichneumonoidea</taxon>
        <taxon>Braconidae</taxon>
        <taxon>Braconinae</taxon>
        <taxon>Bracon</taxon>
    </lineage>
</organism>
<protein>
    <recommendedName>
        <fullName evidence="3">Retropepsins domain-containing protein</fullName>
    </recommendedName>
</protein>
<dbReference type="Gene3D" id="2.40.70.10">
    <property type="entry name" value="Acid Proteases"/>
    <property type="match status" value="1"/>
</dbReference>
<feature type="compositionally biased region" description="Acidic residues" evidence="2">
    <location>
        <begin position="164"/>
        <end position="173"/>
    </location>
</feature>